<dbReference type="InterPro" id="IPR001789">
    <property type="entry name" value="Sig_transdc_resp-reg_receiver"/>
</dbReference>
<dbReference type="AlphaFoldDB" id="A0A7M1B4W5"/>
<dbReference type="PANTHER" id="PTHR43228:SF1">
    <property type="entry name" value="TWO-COMPONENT RESPONSE REGULATOR ARR22"/>
    <property type="match status" value="1"/>
</dbReference>
<dbReference type="PROSITE" id="PS50110">
    <property type="entry name" value="RESPONSE_REGULATORY"/>
    <property type="match status" value="1"/>
</dbReference>
<dbReference type="InterPro" id="IPR001932">
    <property type="entry name" value="PPM-type_phosphatase-like_dom"/>
</dbReference>
<dbReference type="PANTHER" id="PTHR43228">
    <property type="entry name" value="TWO-COMPONENT RESPONSE REGULATOR"/>
    <property type="match status" value="1"/>
</dbReference>
<comment type="caution">
    <text evidence="1">Lacks conserved residue(s) required for the propagation of feature annotation.</text>
</comment>
<dbReference type="InterPro" id="IPR036457">
    <property type="entry name" value="PPM-type-like_dom_sf"/>
</dbReference>
<dbReference type="InterPro" id="IPR011006">
    <property type="entry name" value="CheY-like_superfamily"/>
</dbReference>
<name>A0A7M1B4W5_9BACT</name>
<organism evidence="3 4">
    <name type="scientific">Sulfurimonas sediminis</name>
    <dbReference type="NCBI Taxonomy" id="2590020"/>
    <lineage>
        <taxon>Bacteria</taxon>
        <taxon>Pseudomonadati</taxon>
        <taxon>Campylobacterota</taxon>
        <taxon>Epsilonproteobacteria</taxon>
        <taxon>Campylobacterales</taxon>
        <taxon>Sulfurimonadaceae</taxon>
        <taxon>Sulfurimonas</taxon>
    </lineage>
</organism>
<dbReference type="GO" id="GO:0000160">
    <property type="term" value="P:phosphorelay signal transduction system"/>
    <property type="evidence" value="ECO:0007669"/>
    <property type="project" value="InterPro"/>
</dbReference>
<dbReference type="CDD" id="cd00156">
    <property type="entry name" value="REC"/>
    <property type="match status" value="1"/>
</dbReference>
<feature type="domain" description="Response regulatory" evidence="2">
    <location>
        <begin position="13"/>
        <end position="127"/>
    </location>
</feature>
<dbReference type="SUPFAM" id="SSF52172">
    <property type="entry name" value="CheY-like"/>
    <property type="match status" value="1"/>
</dbReference>
<dbReference type="Pfam" id="PF00072">
    <property type="entry name" value="Response_reg"/>
    <property type="match status" value="1"/>
</dbReference>
<evidence type="ECO:0000259" key="2">
    <source>
        <dbReference type="PROSITE" id="PS50110"/>
    </source>
</evidence>
<dbReference type="SMART" id="SM00331">
    <property type="entry name" value="PP2C_SIG"/>
    <property type="match status" value="1"/>
</dbReference>
<dbReference type="InterPro" id="IPR052048">
    <property type="entry name" value="ST_Response_Regulator"/>
</dbReference>
<dbReference type="KEGG" id="ssei:FJR45_07315"/>
<protein>
    <submittedName>
        <fullName evidence="3">Response regulator</fullName>
    </submittedName>
</protein>
<sequence>MNDYISDIYKTLDILCVESDLKTIEIYKKIFPRMFKNLYCAKNGLEGLEYFQKNEIDIVITRYNMPVCNGLQMSRKIRKIDASVPIIMVTSLQSIDILKEAIDLHITGFLKRPFTTASLLSVFNQAVKSIIVDRCIMKEQSQKITYSTYQEGVTFAKEKIITKNDLQEEERLFKLTCKVIYKPKDILSGDSYIIRKINENEYFIFLVDGMGKGISASVTAMLCSSFVNYSIDVFKEEKKSFSLEKLLRSLLTFIQPNLLEYEVLCAHFMHFNQNKKVLNYAIFSMPPVLYMLDTAEVCKLKSNNTPLASYTKKVVLNTLDLQKLSKMLIYSDGLNENIVHGSQENYNTYITEDFQRAESVEEFEYLYQKKIKIQEDDITYILLT</sequence>
<evidence type="ECO:0000256" key="1">
    <source>
        <dbReference type="PROSITE-ProRule" id="PRU00169"/>
    </source>
</evidence>
<keyword evidence="4" id="KW-1185">Reference proteome</keyword>
<reference evidence="3 4" key="1">
    <citation type="submission" date="2019-06" db="EMBL/GenBank/DDBJ databases">
        <title>Sulfurimonas gotlandica sp. nov., a chemoautotrophic and psychrotolerant epsilonproteobacterium isolated from a pelagic redoxcline, and an emended description of the genus Sulfurimonas.</title>
        <authorList>
            <person name="Wang S."/>
            <person name="Jiang L."/>
            <person name="Shao Z."/>
        </authorList>
    </citation>
    <scope>NUCLEOTIDE SEQUENCE [LARGE SCALE GENOMIC DNA]</scope>
    <source>
        <strain evidence="3 4">S2-6</strain>
    </source>
</reference>
<evidence type="ECO:0000313" key="3">
    <source>
        <dbReference type="EMBL" id="QOP43768.1"/>
    </source>
</evidence>
<dbReference type="Gene3D" id="3.60.40.10">
    <property type="entry name" value="PPM-type phosphatase domain"/>
    <property type="match status" value="1"/>
</dbReference>
<dbReference type="SMART" id="SM00448">
    <property type="entry name" value="REC"/>
    <property type="match status" value="1"/>
</dbReference>
<dbReference type="Gene3D" id="3.40.50.2300">
    <property type="match status" value="1"/>
</dbReference>
<dbReference type="Pfam" id="PF07228">
    <property type="entry name" value="SpoIIE"/>
    <property type="match status" value="1"/>
</dbReference>
<dbReference type="RefSeq" id="WP_193149957.1">
    <property type="nucleotide sequence ID" value="NZ_CP041235.1"/>
</dbReference>
<proteinExistence type="predicted"/>
<dbReference type="Proteomes" id="UP000593719">
    <property type="component" value="Chromosome"/>
</dbReference>
<dbReference type="EMBL" id="CP041235">
    <property type="protein sequence ID" value="QOP43768.1"/>
    <property type="molecule type" value="Genomic_DNA"/>
</dbReference>
<evidence type="ECO:0000313" key="4">
    <source>
        <dbReference type="Proteomes" id="UP000593719"/>
    </source>
</evidence>
<accession>A0A7M1B4W5</accession>
<gene>
    <name evidence="3" type="ORF">FJR45_07315</name>
</gene>